<accession>A0A803N059</accession>
<evidence type="ECO:0000256" key="1">
    <source>
        <dbReference type="SAM" id="Coils"/>
    </source>
</evidence>
<keyword evidence="1" id="KW-0175">Coiled coil</keyword>
<dbReference type="Proteomes" id="UP000596660">
    <property type="component" value="Unplaced"/>
</dbReference>
<keyword evidence="3" id="KW-1185">Reference proteome</keyword>
<evidence type="ECO:0000313" key="3">
    <source>
        <dbReference type="Proteomes" id="UP000596660"/>
    </source>
</evidence>
<organism evidence="2 3">
    <name type="scientific">Chenopodium quinoa</name>
    <name type="common">Quinoa</name>
    <dbReference type="NCBI Taxonomy" id="63459"/>
    <lineage>
        <taxon>Eukaryota</taxon>
        <taxon>Viridiplantae</taxon>
        <taxon>Streptophyta</taxon>
        <taxon>Embryophyta</taxon>
        <taxon>Tracheophyta</taxon>
        <taxon>Spermatophyta</taxon>
        <taxon>Magnoliopsida</taxon>
        <taxon>eudicotyledons</taxon>
        <taxon>Gunneridae</taxon>
        <taxon>Pentapetalae</taxon>
        <taxon>Caryophyllales</taxon>
        <taxon>Chenopodiaceae</taxon>
        <taxon>Chenopodioideae</taxon>
        <taxon>Atripliceae</taxon>
        <taxon>Chenopodium</taxon>
    </lineage>
</organism>
<evidence type="ECO:0000313" key="2">
    <source>
        <dbReference type="EnsemblPlants" id="AUR62038343-RA:cds"/>
    </source>
</evidence>
<dbReference type="AlphaFoldDB" id="A0A803N059"/>
<reference evidence="2" key="1">
    <citation type="journal article" date="2017" name="Nature">
        <title>The genome of Chenopodium quinoa.</title>
        <authorList>
            <person name="Jarvis D.E."/>
            <person name="Ho Y.S."/>
            <person name="Lightfoot D.J."/>
            <person name="Schmoeckel S.M."/>
            <person name="Li B."/>
            <person name="Borm T.J.A."/>
            <person name="Ohyanagi H."/>
            <person name="Mineta K."/>
            <person name="Michell C.T."/>
            <person name="Saber N."/>
            <person name="Kharbatia N.M."/>
            <person name="Rupper R.R."/>
            <person name="Sharp A.R."/>
            <person name="Dally N."/>
            <person name="Boughton B.A."/>
            <person name="Woo Y.H."/>
            <person name="Gao G."/>
            <person name="Schijlen E.G.W.M."/>
            <person name="Guo X."/>
            <person name="Momin A.A."/>
            <person name="Negrao S."/>
            <person name="Al-Babili S."/>
            <person name="Gehring C."/>
            <person name="Roessner U."/>
            <person name="Jung C."/>
            <person name="Murphy K."/>
            <person name="Arold S.T."/>
            <person name="Gojobori T."/>
            <person name="van der Linden C.G."/>
            <person name="van Loo E.N."/>
            <person name="Jellen E.N."/>
            <person name="Maughan P.J."/>
            <person name="Tester M."/>
        </authorList>
    </citation>
    <scope>NUCLEOTIDE SEQUENCE [LARGE SCALE GENOMIC DNA]</scope>
    <source>
        <strain evidence="2">cv. PI 614886</strain>
    </source>
</reference>
<name>A0A803N059_CHEQI</name>
<protein>
    <submittedName>
        <fullName evidence="2">Uncharacterized protein</fullName>
    </submittedName>
</protein>
<dbReference type="EnsemblPlants" id="AUR62038343-RA">
    <property type="protein sequence ID" value="AUR62038343-RA:cds"/>
    <property type="gene ID" value="AUR62038343"/>
</dbReference>
<dbReference type="Gramene" id="AUR62038343-RA">
    <property type="protein sequence ID" value="AUR62038343-RA:cds"/>
    <property type="gene ID" value="AUR62038343"/>
</dbReference>
<sequence length="162" mass="18650">MFDVILPNSLNVSLRKKLELKENEIKQSKASLEVANNNMKELEYQLSLCRKENEDMKTKIKLFQGELSSTKDESTKMALGSLEKEANEVKDYRSLQASKKEHDHHQHNKVEILEKVSQHLHSVSSKVKSTNQKLEQALVSKLWNTIHKEDLPVFIPIEGVDN</sequence>
<feature type="coiled-coil region" evidence="1">
    <location>
        <begin position="11"/>
        <end position="59"/>
    </location>
</feature>
<proteinExistence type="predicted"/>
<reference evidence="2" key="2">
    <citation type="submission" date="2021-03" db="UniProtKB">
        <authorList>
            <consortium name="EnsemblPlants"/>
        </authorList>
    </citation>
    <scope>IDENTIFICATION</scope>
</reference>